<accession>A0A432W6K7</accession>
<keyword evidence="1" id="KW-0145">Chemotaxis</keyword>
<dbReference type="InterPro" id="IPR001789">
    <property type="entry name" value="Sig_transdc_resp-reg_receiver"/>
</dbReference>
<dbReference type="RefSeq" id="WP_126802518.1">
    <property type="nucleotide sequence ID" value="NZ_PIPL01000001.1"/>
</dbReference>
<dbReference type="InterPro" id="IPR011006">
    <property type="entry name" value="CheY-like_superfamily"/>
</dbReference>
<evidence type="ECO:0000259" key="4">
    <source>
        <dbReference type="PROSITE" id="PS50110"/>
    </source>
</evidence>
<dbReference type="SUPFAM" id="SSF103039">
    <property type="entry name" value="CheC-like"/>
    <property type="match status" value="1"/>
</dbReference>
<dbReference type="InterPro" id="IPR028976">
    <property type="entry name" value="CheC-like_sf"/>
</dbReference>
<dbReference type="OrthoDB" id="281471at2"/>
<proteinExistence type="predicted"/>
<dbReference type="Gene3D" id="3.40.50.2300">
    <property type="match status" value="1"/>
</dbReference>
<dbReference type="CDD" id="cd17593">
    <property type="entry name" value="REC_CheC-like"/>
    <property type="match status" value="1"/>
</dbReference>
<evidence type="ECO:0000313" key="6">
    <source>
        <dbReference type="Proteomes" id="UP000288293"/>
    </source>
</evidence>
<dbReference type="AlphaFoldDB" id="A0A432W6K7"/>
<dbReference type="EMBL" id="PIPL01000001">
    <property type="protein sequence ID" value="RUO25708.1"/>
    <property type="molecule type" value="Genomic_DNA"/>
</dbReference>
<evidence type="ECO:0000313" key="5">
    <source>
        <dbReference type="EMBL" id="RUO25708.1"/>
    </source>
</evidence>
<dbReference type="GO" id="GO:0000160">
    <property type="term" value="P:phosphorelay signal transduction system"/>
    <property type="evidence" value="ECO:0007669"/>
    <property type="project" value="InterPro"/>
</dbReference>
<evidence type="ECO:0000256" key="2">
    <source>
        <dbReference type="ARBA" id="ARBA00022553"/>
    </source>
</evidence>
<protein>
    <submittedName>
        <fullName evidence="5">Response regulator</fullName>
    </submittedName>
</protein>
<dbReference type="Pfam" id="PF00072">
    <property type="entry name" value="Response_reg"/>
    <property type="match status" value="1"/>
</dbReference>
<feature type="domain" description="Response regulatory" evidence="4">
    <location>
        <begin position="4"/>
        <end position="119"/>
    </location>
</feature>
<sequence>MPTSVLICDDSALARKMLARALPDTWSINLSFASSGEEALTLVKQGQIDLLLLDLNMPGLNGYQVLEQIQNQDLPVLSIVISGDVQPDARTRAKQKGALDFIRKPIEAQQLEQVLREFGLLQELQSTAQSPTQNIDAIQVNAEETLQEVFNIAMGQAGASLSSLLKTFIELPVPRVKQCLLSDLPNQLKTESVKSLSAITQGFSGYGISGEVILLLGDDSVPLLQKLNFVPSDSLDPSLDLVVDLAGILTGACLQGVSEQLDAEFSCASPVLLGRHCSLQHLLKSNQEQQVLMVELDYRLLNGQVECDLIVLFTEESIPALYKRLEYLQ</sequence>
<evidence type="ECO:0000256" key="1">
    <source>
        <dbReference type="ARBA" id="ARBA00022500"/>
    </source>
</evidence>
<dbReference type="SMART" id="SM00448">
    <property type="entry name" value="REC"/>
    <property type="match status" value="1"/>
</dbReference>
<keyword evidence="6" id="KW-1185">Reference proteome</keyword>
<evidence type="ECO:0000256" key="3">
    <source>
        <dbReference type="PROSITE-ProRule" id="PRU00169"/>
    </source>
</evidence>
<organism evidence="5 6">
    <name type="scientific">Aliidiomarina minuta</name>
    <dbReference type="NCBI Taxonomy" id="880057"/>
    <lineage>
        <taxon>Bacteria</taxon>
        <taxon>Pseudomonadati</taxon>
        <taxon>Pseudomonadota</taxon>
        <taxon>Gammaproteobacteria</taxon>
        <taxon>Alteromonadales</taxon>
        <taxon>Idiomarinaceae</taxon>
        <taxon>Aliidiomarina</taxon>
    </lineage>
</organism>
<dbReference type="InterPro" id="IPR050595">
    <property type="entry name" value="Bact_response_regulator"/>
</dbReference>
<gene>
    <name evidence="5" type="ORF">CWE09_02975</name>
</gene>
<feature type="modified residue" description="4-aspartylphosphate" evidence="3">
    <location>
        <position position="54"/>
    </location>
</feature>
<dbReference type="Gene3D" id="3.40.1550.10">
    <property type="entry name" value="CheC-like"/>
    <property type="match status" value="1"/>
</dbReference>
<dbReference type="SUPFAM" id="SSF52172">
    <property type="entry name" value="CheY-like"/>
    <property type="match status" value="1"/>
</dbReference>
<name>A0A432W6K7_9GAMM</name>
<dbReference type="Proteomes" id="UP000288293">
    <property type="component" value="Unassembled WGS sequence"/>
</dbReference>
<dbReference type="PANTHER" id="PTHR44591:SF24">
    <property type="entry name" value="PROTEIN-GLUTAMATE METHYLESTERASE_PROTEIN-GLUTAMINE GLUTAMINASE 1"/>
    <property type="match status" value="1"/>
</dbReference>
<keyword evidence="2 3" id="KW-0597">Phosphoprotein</keyword>
<dbReference type="PROSITE" id="PS50110">
    <property type="entry name" value="RESPONSE_REGULATORY"/>
    <property type="match status" value="1"/>
</dbReference>
<dbReference type="PANTHER" id="PTHR44591">
    <property type="entry name" value="STRESS RESPONSE REGULATOR PROTEIN 1"/>
    <property type="match status" value="1"/>
</dbReference>
<dbReference type="CDD" id="cd17910">
    <property type="entry name" value="CheC_ClassII"/>
    <property type="match status" value="1"/>
</dbReference>
<comment type="caution">
    <text evidence="5">The sequence shown here is derived from an EMBL/GenBank/DDBJ whole genome shotgun (WGS) entry which is preliminary data.</text>
</comment>
<dbReference type="GO" id="GO:0006935">
    <property type="term" value="P:chemotaxis"/>
    <property type="evidence" value="ECO:0007669"/>
    <property type="project" value="UniProtKB-KW"/>
</dbReference>
<reference evidence="5 6" key="1">
    <citation type="journal article" date="2011" name="Front. Microbiol.">
        <title>Genomic signatures of strain selection and enhancement in Bacillus atrophaeus var. globigii, a historical biowarfare simulant.</title>
        <authorList>
            <person name="Gibbons H.S."/>
            <person name="Broomall S.M."/>
            <person name="McNew L.A."/>
            <person name="Daligault H."/>
            <person name="Chapman C."/>
            <person name="Bruce D."/>
            <person name="Karavis M."/>
            <person name="Krepps M."/>
            <person name="McGregor P.A."/>
            <person name="Hong C."/>
            <person name="Park K.H."/>
            <person name="Akmal A."/>
            <person name="Feldman A."/>
            <person name="Lin J.S."/>
            <person name="Chang W.E."/>
            <person name="Higgs B.W."/>
            <person name="Demirev P."/>
            <person name="Lindquist J."/>
            <person name="Liem A."/>
            <person name="Fochler E."/>
            <person name="Read T.D."/>
            <person name="Tapia R."/>
            <person name="Johnson S."/>
            <person name="Bishop-Lilly K.A."/>
            <person name="Detter C."/>
            <person name="Han C."/>
            <person name="Sozhamannan S."/>
            <person name="Rosenzweig C.N."/>
            <person name="Skowronski E.W."/>
        </authorList>
    </citation>
    <scope>NUCLEOTIDE SEQUENCE [LARGE SCALE GENOMIC DNA]</scope>
    <source>
        <strain evidence="5 6">MLST1</strain>
    </source>
</reference>